<dbReference type="SUPFAM" id="SSF56935">
    <property type="entry name" value="Porins"/>
    <property type="match status" value="1"/>
</dbReference>
<dbReference type="Pfam" id="PF13715">
    <property type="entry name" value="CarbopepD_reg_2"/>
    <property type="match status" value="1"/>
</dbReference>
<dbReference type="SUPFAM" id="SSF49464">
    <property type="entry name" value="Carboxypeptidase regulatory domain-like"/>
    <property type="match status" value="1"/>
</dbReference>
<protein>
    <submittedName>
        <fullName evidence="2">Outer membrane receptor proteins, mostly Fe transport</fullName>
    </submittedName>
</protein>
<evidence type="ECO:0000256" key="1">
    <source>
        <dbReference type="SAM" id="SignalP"/>
    </source>
</evidence>
<dbReference type="STRING" id="651661.SAMN05660293_01087"/>
<sequence length="772" mass="84561">MKKYILALIALAVFSLAYAQQPAQLVKGHVIDAESRQPVIGANVIVTTLNPVMGGTTDEEGAFRIENVPVGRHSFKITSLGYDDAFLQEIAVGSGKEVELSIKLAESFRSLDEVVVKAQKENGAPLNDMVSVSGRSFTVDQTKRFAASVNDPARMALSFAGVATNDDGGNQIIIRGNSPKGMLWRMEGVEIPNPNHFGEEGSSGGGISALSANVLGNSDFLTGAFPAEYGNATSGVFDLKLRNGNNEKREYAMQAGVLGLDFAAEGPIGGKGGASYLANYRYSTLSVLSKLGLNIQGDASTDFQDGAFKIHVPSDDKSVVTVWGIGGISTSKENTSSEKEVFTSNRGILGINYLRYINNKAYVESIISYAGTKVMDETDNIGKQISYRQSFTNQALRISSLFNYKLNARNTFRGGFIINHLDFNLFDRNNEDGPFRTFLDQRGTTQLYQAYGQLKSRISPTVTINAGVHGMLLGLNNQFSIEPRLGMKWAVAPKSTISFGAGLHSKTESISTYFAQVNAESGKTAAANKDLKLMKSAHFVTGYEFRPTSSWRILTEAYYQHHYHVPIGSANSTKPYLLHNSQINEISGFTNDSLVSDGTGRSYGVELTIEKSLTGGIYLMSTTSLYQSKYTGRDGIERNSRFNGQFVQNVLAGKEWKVGKNKTNVFAANIKLLASGGNRVTPIDLEKSKQTGKTELDWTKAYSQQLPHYFRSDIRVSYTKNKKRTASTISLDIQNVTNRLNAYEQTYDPTDKVVRNTTQTGLIPVLNYRLEF</sequence>
<feature type="signal peptide" evidence="1">
    <location>
        <begin position="1"/>
        <end position="19"/>
    </location>
</feature>
<dbReference type="InterPro" id="IPR008969">
    <property type="entry name" value="CarboxyPept-like_regulatory"/>
</dbReference>
<dbReference type="EMBL" id="FUZA01000001">
    <property type="protein sequence ID" value="SKB56916.1"/>
    <property type="molecule type" value="Genomic_DNA"/>
</dbReference>
<accession>A0A1T5CC44</accession>
<dbReference type="Proteomes" id="UP000190897">
    <property type="component" value="Unassembled WGS sequence"/>
</dbReference>
<feature type="chain" id="PRO_5012730317" evidence="1">
    <location>
        <begin position="20"/>
        <end position="772"/>
    </location>
</feature>
<reference evidence="3" key="1">
    <citation type="submission" date="2017-02" db="EMBL/GenBank/DDBJ databases">
        <authorList>
            <person name="Varghese N."/>
            <person name="Submissions S."/>
        </authorList>
    </citation>
    <scope>NUCLEOTIDE SEQUENCE [LARGE SCALE GENOMIC DNA]</scope>
    <source>
        <strain evidence="3">DSM 22270</strain>
    </source>
</reference>
<keyword evidence="2" id="KW-0675">Receptor</keyword>
<keyword evidence="3" id="KW-1185">Reference proteome</keyword>
<dbReference type="RefSeq" id="WP_082213589.1">
    <property type="nucleotide sequence ID" value="NZ_FUZA01000001.1"/>
</dbReference>
<evidence type="ECO:0000313" key="2">
    <source>
        <dbReference type="EMBL" id="SKB56916.1"/>
    </source>
</evidence>
<dbReference type="InterPro" id="IPR037066">
    <property type="entry name" value="Plug_dom_sf"/>
</dbReference>
<dbReference type="Gene3D" id="2.60.40.1120">
    <property type="entry name" value="Carboxypeptidase-like, regulatory domain"/>
    <property type="match status" value="1"/>
</dbReference>
<gene>
    <name evidence="2" type="ORF">SAMN05660293_01087</name>
</gene>
<name>A0A1T5CC44_9BACT</name>
<dbReference type="AlphaFoldDB" id="A0A1T5CC44"/>
<dbReference type="OrthoDB" id="9804995at2"/>
<proteinExistence type="predicted"/>
<keyword evidence="1" id="KW-0732">Signal</keyword>
<dbReference type="Gene3D" id="2.170.130.10">
    <property type="entry name" value="TonB-dependent receptor, plug domain"/>
    <property type="match status" value="1"/>
</dbReference>
<organism evidence="2 3">
    <name type="scientific">Dyadobacter psychrophilus</name>
    <dbReference type="NCBI Taxonomy" id="651661"/>
    <lineage>
        <taxon>Bacteria</taxon>
        <taxon>Pseudomonadati</taxon>
        <taxon>Bacteroidota</taxon>
        <taxon>Cytophagia</taxon>
        <taxon>Cytophagales</taxon>
        <taxon>Spirosomataceae</taxon>
        <taxon>Dyadobacter</taxon>
    </lineage>
</organism>
<evidence type="ECO:0000313" key="3">
    <source>
        <dbReference type="Proteomes" id="UP000190897"/>
    </source>
</evidence>